<dbReference type="InterPro" id="IPR005135">
    <property type="entry name" value="Endo/exonuclease/phosphatase"/>
</dbReference>
<name>B1ZVI2_OPITP</name>
<keyword evidence="2" id="KW-0255">Endonuclease</keyword>
<reference evidence="2 3" key="1">
    <citation type="journal article" date="2011" name="J. Bacteriol.">
        <title>Genome sequence of the verrucomicrobium Opitutus terrae PB90-1, an abundant inhabitant of rice paddy soil ecosystems.</title>
        <authorList>
            <person name="van Passel M.W."/>
            <person name="Kant R."/>
            <person name="Palva A."/>
            <person name="Copeland A."/>
            <person name="Lucas S."/>
            <person name="Lapidus A."/>
            <person name="Glavina del Rio T."/>
            <person name="Pitluck S."/>
            <person name="Goltsman E."/>
            <person name="Clum A."/>
            <person name="Sun H."/>
            <person name="Schmutz J."/>
            <person name="Larimer F.W."/>
            <person name="Land M.L."/>
            <person name="Hauser L."/>
            <person name="Kyrpides N."/>
            <person name="Mikhailova N."/>
            <person name="Richardson P.P."/>
            <person name="Janssen P.H."/>
            <person name="de Vos W.M."/>
            <person name="Smidt H."/>
        </authorList>
    </citation>
    <scope>NUCLEOTIDE SEQUENCE [LARGE SCALE GENOMIC DNA]</scope>
    <source>
        <strain evidence="3">DSM 11246 / JCM 15787 / PB90-1</strain>
    </source>
</reference>
<evidence type="ECO:0000313" key="2">
    <source>
        <dbReference type="EMBL" id="ACB74079.1"/>
    </source>
</evidence>
<dbReference type="GO" id="GO:0016020">
    <property type="term" value="C:membrane"/>
    <property type="evidence" value="ECO:0007669"/>
    <property type="project" value="GOC"/>
</dbReference>
<feature type="domain" description="Endonuclease/exonuclease/phosphatase" evidence="1">
    <location>
        <begin position="558"/>
        <end position="786"/>
    </location>
</feature>
<gene>
    <name evidence="2" type="ordered locus">Oter_0791</name>
</gene>
<dbReference type="GO" id="GO:0004519">
    <property type="term" value="F:endonuclease activity"/>
    <property type="evidence" value="ECO:0007669"/>
    <property type="project" value="UniProtKB-KW"/>
</dbReference>
<dbReference type="Gene3D" id="3.40.720.10">
    <property type="entry name" value="Alkaline Phosphatase, subunit A"/>
    <property type="match status" value="1"/>
</dbReference>
<keyword evidence="2" id="KW-0269">Exonuclease</keyword>
<dbReference type="KEGG" id="ote:Oter_0791"/>
<dbReference type="OrthoDB" id="155529at2"/>
<dbReference type="HOGENOM" id="CLU_348788_0_0_0"/>
<dbReference type="GO" id="GO:0004527">
    <property type="term" value="F:exonuclease activity"/>
    <property type="evidence" value="ECO:0007669"/>
    <property type="project" value="UniProtKB-KW"/>
</dbReference>
<dbReference type="RefSeq" id="WP_012373617.1">
    <property type="nucleotide sequence ID" value="NC_010571.1"/>
</dbReference>
<evidence type="ECO:0000259" key="1">
    <source>
        <dbReference type="Pfam" id="PF03372"/>
    </source>
</evidence>
<dbReference type="PANTHER" id="PTHR14859">
    <property type="entry name" value="CALCOFLUOR WHITE HYPERSENSITIVE PROTEIN PRECURSOR"/>
    <property type="match status" value="1"/>
</dbReference>
<evidence type="ECO:0000313" key="3">
    <source>
        <dbReference type="Proteomes" id="UP000007013"/>
    </source>
</evidence>
<dbReference type="AlphaFoldDB" id="B1ZVI2"/>
<sequence>MFAGIESIVHRLRLGLSRNEWAIRHLGLTPSEGTSEVPGLLLIQIDGLARSQVEAALAAGRLPFLRRLLEREGYELRTFYPGLPSTTPAVQAELFYGVKSAVPAFSFFDRVLKKMGRMWDPDWAKARESACMQQAEGLLKGGSSWSNIYTGGAAQEESHFCAASIGLGDMWRSGKIRNIFLFIIFQLPAALRIFWLLLIEMAVSVGDGVRAIAAGRRPSPEIMLMLSRVFIGVGLRELLTISGEIDVTRGLPIVHINFVGYDEQAHVRGPGSRFAHFGLRGIDTAIRKITRAAHRSRRRDYAVWIFSDHGQEHTRSILDVVPGGIEQVISESLEQTRRNDPVWQQRQRPRRTAAAPWLTQRRRLTPPSREERAALDDQGRGFVVAAMGPVAHVYFTEPKTDDQRRALARTLVRSGHVPGVLLRDAAGEITWFHAQGETRVPGEVPALLPHPPTLREEIARDLVGFTAHPDAGDLILVGWSPWDAPVSFAPERGAHGGFGPNETQGFALLPSTTELPAGTDDFIRPGALRTAALHYLGRHSLAARSQRLAPAANRLRLMTYNVHGCSGMDGRVSPRRVARVIAAHGPDLVALQEIDLGRRRSRAEDQAALIAHQLGLHMVFCPTVTRGQEHYGHALLSRWPIEVVKRKLLPHDPRGWWKEPRAALWARVWIGDTPVHVVTTHLGLGRRERLLQMKMLLSPEWLGGLRDDERVVLCGDFNLTPGSAPYGLMANRLQDAQAARDGHRPLSTFSSNRPFVRLDHIFISPHFRVQDVRVPRSELTRVASDHLPLIVDLALAPAAAETPTRTSP</sequence>
<keyword evidence="2" id="KW-0540">Nuclease</keyword>
<dbReference type="SUPFAM" id="SSF56219">
    <property type="entry name" value="DNase I-like"/>
    <property type="match status" value="1"/>
</dbReference>
<accession>B1ZVI2</accession>
<dbReference type="GO" id="GO:0006506">
    <property type="term" value="P:GPI anchor biosynthetic process"/>
    <property type="evidence" value="ECO:0007669"/>
    <property type="project" value="TreeGrafter"/>
</dbReference>
<dbReference type="SUPFAM" id="SSF53649">
    <property type="entry name" value="Alkaline phosphatase-like"/>
    <property type="match status" value="1"/>
</dbReference>
<keyword evidence="3" id="KW-1185">Reference proteome</keyword>
<keyword evidence="2" id="KW-0378">Hydrolase</keyword>
<dbReference type="EMBL" id="CP001032">
    <property type="protein sequence ID" value="ACB74079.1"/>
    <property type="molecule type" value="Genomic_DNA"/>
</dbReference>
<dbReference type="InterPro" id="IPR017850">
    <property type="entry name" value="Alkaline_phosphatase_core_sf"/>
</dbReference>
<dbReference type="STRING" id="452637.Oter_0791"/>
<dbReference type="Proteomes" id="UP000007013">
    <property type="component" value="Chromosome"/>
</dbReference>
<dbReference type="InterPro" id="IPR036691">
    <property type="entry name" value="Endo/exonu/phosph_ase_sf"/>
</dbReference>
<dbReference type="eggNOG" id="COG3568">
    <property type="taxonomic scope" value="Bacteria"/>
</dbReference>
<dbReference type="InterPro" id="IPR051916">
    <property type="entry name" value="GPI-anchor_lipid_remodeler"/>
</dbReference>
<organism evidence="2 3">
    <name type="scientific">Opitutus terrae (strain DSM 11246 / JCM 15787 / PB90-1)</name>
    <dbReference type="NCBI Taxonomy" id="452637"/>
    <lineage>
        <taxon>Bacteria</taxon>
        <taxon>Pseudomonadati</taxon>
        <taxon>Verrucomicrobiota</taxon>
        <taxon>Opitutia</taxon>
        <taxon>Opitutales</taxon>
        <taxon>Opitutaceae</taxon>
        <taxon>Opitutus</taxon>
    </lineage>
</organism>
<dbReference type="Gene3D" id="3.60.10.10">
    <property type="entry name" value="Endonuclease/exonuclease/phosphatase"/>
    <property type="match status" value="1"/>
</dbReference>
<dbReference type="Pfam" id="PF03372">
    <property type="entry name" value="Exo_endo_phos"/>
    <property type="match status" value="1"/>
</dbReference>
<proteinExistence type="predicted"/>
<dbReference type="PANTHER" id="PTHR14859:SF15">
    <property type="entry name" value="ENDONUCLEASE_EXONUCLEASE_PHOSPHATASE DOMAIN-CONTAINING PROTEIN"/>
    <property type="match status" value="1"/>
</dbReference>
<protein>
    <submittedName>
        <fullName evidence="2">Endonuclease/exonuclease/phosphatase</fullName>
    </submittedName>
</protein>